<keyword evidence="1" id="KW-0812">Transmembrane</keyword>
<feature type="transmembrane region" description="Helical" evidence="1">
    <location>
        <begin position="35"/>
        <end position="60"/>
    </location>
</feature>
<accession>A0A9P5PLL8</accession>
<gene>
    <name evidence="2" type="ORF">BDP27DRAFT_857279</name>
</gene>
<reference evidence="2" key="1">
    <citation type="submission" date="2020-11" db="EMBL/GenBank/DDBJ databases">
        <authorList>
            <consortium name="DOE Joint Genome Institute"/>
            <person name="Ahrendt S."/>
            <person name="Riley R."/>
            <person name="Andreopoulos W."/>
            <person name="Labutti K."/>
            <person name="Pangilinan J."/>
            <person name="Ruiz-Duenas F.J."/>
            <person name="Barrasa J.M."/>
            <person name="Sanchez-Garcia M."/>
            <person name="Camarero S."/>
            <person name="Miyauchi S."/>
            <person name="Serrano A."/>
            <person name="Linde D."/>
            <person name="Babiker R."/>
            <person name="Drula E."/>
            <person name="Ayuso-Fernandez I."/>
            <person name="Pacheco R."/>
            <person name="Padilla G."/>
            <person name="Ferreira P."/>
            <person name="Barriuso J."/>
            <person name="Kellner H."/>
            <person name="Castanera R."/>
            <person name="Alfaro M."/>
            <person name="Ramirez L."/>
            <person name="Pisabarro A.G."/>
            <person name="Kuo A."/>
            <person name="Tritt A."/>
            <person name="Lipzen A."/>
            <person name="He G."/>
            <person name="Yan M."/>
            <person name="Ng V."/>
            <person name="Cullen D."/>
            <person name="Martin F."/>
            <person name="Rosso M.-N."/>
            <person name="Henrissat B."/>
            <person name="Hibbett D."/>
            <person name="Martinez A.T."/>
            <person name="Grigoriev I.V."/>
        </authorList>
    </citation>
    <scope>NUCLEOTIDE SEQUENCE</scope>
    <source>
        <strain evidence="2">AH 40177</strain>
    </source>
</reference>
<name>A0A9P5PLL8_9AGAR</name>
<protein>
    <submittedName>
        <fullName evidence="2">Uncharacterized protein</fullName>
    </submittedName>
</protein>
<comment type="caution">
    <text evidence="2">The sequence shown here is derived from an EMBL/GenBank/DDBJ whole genome shotgun (WGS) entry which is preliminary data.</text>
</comment>
<dbReference type="Proteomes" id="UP000772434">
    <property type="component" value="Unassembled WGS sequence"/>
</dbReference>
<keyword evidence="1" id="KW-0472">Membrane</keyword>
<keyword evidence="1" id="KW-1133">Transmembrane helix</keyword>
<sequence>MILVVGLARVPTDDTQRNADSLCFWQCFDIVRLLYVYYSFFSSFSMYCGILLSSFLFFVFFYPSFKFLIAALLVTILLISPPSIDPFLSIPPSFLPFYTHNTSIVTLS</sequence>
<evidence type="ECO:0000313" key="2">
    <source>
        <dbReference type="EMBL" id="KAF9067971.1"/>
    </source>
</evidence>
<dbReference type="EMBL" id="JADNRY010000066">
    <property type="protein sequence ID" value="KAF9067971.1"/>
    <property type="molecule type" value="Genomic_DNA"/>
</dbReference>
<organism evidence="2 3">
    <name type="scientific">Rhodocollybia butyracea</name>
    <dbReference type="NCBI Taxonomy" id="206335"/>
    <lineage>
        <taxon>Eukaryota</taxon>
        <taxon>Fungi</taxon>
        <taxon>Dikarya</taxon>
        <taxon>Basidiomycota</taxon>
        <taxon>Agaricomycotina</taxon>
        <taxon>Agaricomycetes</taxon>
        <taxon>Agaricomycetidae</taxon>
        <taxon>Agaricales</taxon>
        <taxon>Marasmiineae</taxon>
        <taxon>Omphalotaceae</taxon>
        <taxon>Rhodocollybia</taxon>
    </lineage>
</organism>
<feature type="transmembrane region" description="Helical" evidence="1">
    <location>
        <begin position="67"/>
        <end position="84"/>
    </location>
</feature>
<evidence type="ECO:0000313" key="3">
    <source>
        <dbReference type="Proteomes" id="UP000772434"/>
    </source>
</evidence>
<dbReference type="AlphaFoldDB" id="A0A9P5PLL8"/>
<keyword evidence="3" id="KW-1185">Reference proteome</keyword>
<evidence type="ECO:0000256" key="1">
    <source>
        <dbReference type="SAM" id="Phobius"/>
    </source>
</evidence>
<proteinExistence type="predicted"/>